<accession>A0A8X8X6P9</accession>
<dbReference type="InterPro" id="IPR029480">
    <property type="entry name" value="Transpos_assoc"/>
</dbReference>
<dbReference type="Pfam" id="PF13963">
    <property type="entry name" value="Transpos_assoc"/>
    <property type="match status" value="1"/>
</dbReference>
<organism evidence="2">
    <name type="scientific">Salvia splendens</name>
    <name type="common">Scarlet sage</name>
    <dbReference type="NCBI Taxonomy" id="180675"/>
    <lineage>
        <taxon>Eukaryota</taxon>
        <taxon>Viridiplantae</taxon>
        <taxon>Streptophyta</taxon>
        <taxon>Embryophyta</taxon>
        <taxon>Tracheophyta</taxon>
        <taxon>Spermatophyta</taxon>
        <taxon>Magnoliopsida</taxon>
        <taxon>eudicotyledons</taxon>
        <taxon>Gunneridae</taxon>
        <taxon>Pentapetalae</taxon>
        <taxon>asterids</taxon>
        <taxon>lamiids</taxon>
        <taxon>Lamiales</taxon>
        <taxon>Lamiaceae</taxon>
        <taxon>Nepetoideae</taxon>
        <taxon>Mentheae</taxon>
        <taxon>Salviinae</taxon>
        <taxon>Salvia</taxon>
        <taxon>Salvia subgen. Calosphace</taxon>
        <taxon>core Calosphace</taxon>
    </lineage>
</organism>
<comment type="caution">
    <text evidence="2">The sequence shown here is derived from an EMBL/GenBank/DDBJ whole genome shotgun (WGS) entry which is preliminary data.</text>
</comment>
<dbReference type="AlphaFoldDB" id="A0A8X8X6P9"/>
<reference evidence="2" key="1">
    <citation type="submission" date="2018-01" db="EMBL/GenBank/DDBJ databases">
        <authorList>
            <person name="Mao J.F."/>
        </authorList>
    </citation>
    <scope>NUCLEOTIDE SEQUENCE</scope>
    <source>
        <strain evidence="2">Huo1</strain>
        <tissue evidence="2">Leaf</tissue>
    </source>
</reference>
<feature type="domain" description="Transposase-associated" evidence="1">
    <location>
        <begin position="12"/>
        <end position="75"/>
    </location>
</feature>
<proteinExistence type="predicted"/>
<evidence type="ECO:0000259" key="1">
    <source>
        <dbReference type="Pfam" id="PF13963"/>
    </source>
</evidence>
<sequence>MYETKFPTGELNLDFIDGLDKFINFAVQHPSRINVTKVRYPCARCDNKKFLHTDMVKEHLVKKGFALSYYYWRFHYNVEASSNLRWMVSMHCDPPLNPYQHIVHDAWGQPGAHEHWQYVPPTYMQEPHINELQQFYNLLEASKSDLWAGCDYSELSTNARTMTMKSELRMSQRAVGGLCQFMEERLPKPNRMPSSFYKCKKQMQT</sequence>
<evidence type="ECO:0000313" key="3">
    <source>
        <dbReference type="Proteomes" id="UP000298416"/>
    </source>
</evidence>
<protein>
    <recommendedName>
        <fullName evidence="1">Transposase-associated domain-containing protein</fullName>
    </recommendedName>
</protein>
<name>A0A8X8X6P9_SALSN</name>
<reference evidence="2" key="2">
    <citation type="submission" date="2020-08" db="EMBL/GenBank/DDBJ databases">
        <title>Plant Genome Project.</title>
        <authorList>
            <person name="Zhang R.-G."/>
        </authorList>
    </citation>
    <scope>NUCLEOTIDE SEQUENCE</scope>
    <source>
        <strain evidence="2">Huo1</strain>
        <tissue evidence="2">Leaf</tissue>
    </source>
</reference>
<gene>
    <name evidence="2" type="ORF">SASPL_130148</name>
</gene>
<evidence type="ECO:0000313" key="2">
    <source>
        <dbReference type="EMBL" id="KAG6407164.1"/>
    </source>
</evidence>
<dbReference type="EMBL" id="PNBA02000011">
    <property type="protein sequence ID" value="KAG6407164.1"/>
    <property type="molecule type" value="Genomic_DNA"/>
</dbReference>
<keyword evidence="3" id="KW-1185">Reference proteome</keyword>
<dbReference type="Proteomes" id="UP000298416">
    <property type="component" value="Unassembled WGS sequence"/>
</dbReference>